<dbReference type="SUPFAM" id="SSF52540">
    <property type="entry name" value="P-loop containing nucleoside triphosphate hydrolases"/>
    <property type="match status" value="1"/>
</dbReference>
<dbReference type="RefSeq" id="WP_006961483.1">
    <property type="nucleotide sequence ID" value="NZ_CP063052.1"/>
</dbReference>
<organism evidence="1">
    <name type="scientific">Vibrio coralliilyticus</name>
    <dbReference type="NCBI Taxonomy" id="190893"/>
    <lineage>
        <taxon>Bacteria</taxon>
        <taxon>Pseudomonadati</taxon>
        <taxon>Pseudomonadota</taxon>
        <taxon>Gammaproteobacteria</taxon>
        <taxon>Vibrionales</taxon>
        <taxon>Vibrionaceae</taxon>
        <taxon>Vibrio</taxon>
    </lineage>
</organism>
<sequence length="173" mass="19929">MNRPILYIFSGLPASGKSTLAQRLAQHTSSIYVRIDTVEQGLRDLCSFKVEGEGYRLSYRIIEDNLRLGISAIADSCNPIELTRREWRDVATSVDARFVDIEIWCSDKEEHKHRVQTRPNTVKNLVLPNWEQVENRHYEAWPDDVIRIDTAGKSIEQAFTELLDKLEVWSSPA</sequence>
<name>A0A837G6K4_9VIBR</name>
<keyword evidence="1" id="KW-0418">Kinase</keyword>
<dbReference type="GO" id="GO:0016301">
    <property type="term" value="F:kinase activity"/>
    <property type="evidence" value="ECO:0007669"/>
    <property type="project" value="UniProtKB-KW"/>
</dbReference>
<dbReference type="AlphaFoldDB" id="A0A837G6K4"/>
<dbReference type="Gene3D" id="3.40.50.300">
    <property type="entry name" value="P-loop containing nucleotide triphosphate hydrolases"/>
    <property type="match status" value="1"/>
</dbReference>
<dbReference type="PANTHER" id="PTHR37807">
    <property type="entry name" value="OS07G0160300 PROTEIN"/>
    <property type="match status" value="1"/>
</dbReference>
<keyword evidence="1" id="KW-0808">Transferase</keyword>
<gene>
    <name evidence="1" type="ORF">TW71_16080</name>
</gene>
<dbReference type="Pfam" id="PF13671">
    <property type="entry name" value="AAA_33"/>
    <property type="match status" value="1"/>
</dbReference>
<dbReference type="PANTHER" id="PTHR37807:SF3">
    <property type="entry name" value="OS07G0160300 PROTEIN"/>
    <property type="match status" value="1"/>
</dbReference>
<proteinExistence type="predicted"/>
<dbReference type="InterPro" id="IPR027417">
    <property type="entry name" value="P-loop_NTPase"/>
</dbReference>
<protein>
    <submittedName>
        <fullName evidence="1">Kinase</fullName>
    </submittedName>
</protein>
<dbReference type="GeneID" id="93944397"/>
<accession>A0A837G6K4</accession>
<comment type="caution">
    <text evidence="1">The sequence shown here is derived from an EMBL/GenBank/DDBJ whole genome shotgun (WGS) entry which is preliminary data.</text>
</comment>
<dbReference type="EMBL" id="JXXR01000016">
    <property type="protein sequence ID" value="KJY71522.1"/>
    <property type="molecule type" value="Genomic_DNA"/>
</dbReference>
<reference evidence="1" key="1">
    <citation type="journal article" date="2015" name="BMC Genomics">
        <title>Genome mining reveals unlocked bioactive potential of marine Gram-negative bacteria.</title>
        <authorList>
            <person name="Machado H."/>
            <person name="Sonnenschein E.C."/>
            <person name="Melchiorsen J."/>
            <person name="Gram L."/>
        </authorList>
    </citation>
    <scope>NUCLEOTIDE SEQUENCE</scope>
    <source>
        <strain evidence="1">S2052</strain>
    </source>
</reference>
<evidence type="ECO:0000313" key="1">
    <source>
        <dbReference type="EMBL" id="KJY71522.1"/>
    </source>
</evidence>